<keyword evidence="1" id="KW-1133">Transmembrane helix</keyword>
<reference evidence="2" key="2">
    <citation type="submission" date="2024-10" db="UniProtKB">
        <authorList>
            <consortium name="EnsemblProtists"/>
        </authorList>
    </citation>
    <scope>IDENTIFICATION</scope>
</reference>
<sequence length="209" mass="22561">MLTDDERSRQGRRSIAALAVRSVAVATFITVSALVSSAGANRSAAKPFKPVAEPHNTRRALSPSYTDFSGTWKLTSTEGDMDAMLQFLNVGGGGWPGWSLRQALAAVNYGVGLERRIINMTRDHVDTEVIVGGILHEAVSNDIDGKLHTISAAGMTVTAWAEWINGTLVSHQVAPVQFLARQFLLPDGRMRTESTSSSFAVAVVYTRDE</sequence>
<feature type="transmembrane region" description="Helical" evidence="1">
    <location>
        <begin position="15"/>
        <end position="35"/>
    </location>
</feature>
<reference evidence="3" key="1">
    <citation type="journal article" date="2013" name="Nature">
        <title>Pan genome of the phytoplankton Emiliania underpins its global distribution.</title>
        <authorList>
            <person name="Read B.A."/>
            <person name="Kegel J."/>
            <person name="Klute M.J."/>
            <person name="Kuo A."/>
            <person name="Lefebvre S.C."/>
            <person name="Maumus F."/>
            <person name="Mayer C."/>
            <person name="Miller J."/>
            <person name="Monier A."/>
            <person name="Salamov A."/>
            <person name="Young J."/>
            <person name="Aguilar M."/>
            <person name="Claverie J.M."/>
            <person name="Frickenhaus S."/>
            <person name="Gonzalez K."/>
            <person name="Herman E.K."/>
            <person name="Lin Y.C."/>
            <person name="Napier J."/>
            <person name="Ogata H."/>
            <person name="Sarno A.F."/>
            <person name="Shmutz J."/>
            <person name="Schroeder D."/>
            <person name="de Vargas C."/>
            <person name="Verret F."/>
            <person name="von Dassow P."/>
            <person name="Valentin K."/>
            <person name="Van de Peer Y."/>
            <person name="Wheeler G."/>
            <person name="Dacks J.B."/>
            <person name="Delwiche C.F."/>
            <person name="Dyhrman S.T."/>
            <person name="Glockner G."/>
            <person name="John U."/>
            <person name="Richards T."/>
            <person name="Worden A.Z."/>
            <person name="Zhang X."/>
            <person name="Grigoriev I.V."/>
            <person name="Allen A.E."/>
            <person name="Bidle K."/>
            <person name="Borodovsky M."/>
            <person name="Bowler C."/>
            <person name="Brownlee C."/>
            <person name="Cock J.M."/>
            <person name="Elias M."/>
            <person name="Gladyshev V.N."/>
            <person name="Groth M."/>
            <person name="Guda C."/>
            <person name="Hadaegh A."/>
            <person name="Iglesias-Rodriguez M.D."/>
            <person name="Jenkins J."/>
            <person name="Jones B.M."/>
            <person name="Lawson T."/>
            <person name="Leese F."/>
            <person name="Lindquist E."/>
            <person name="Lobanov A."/>
            <person name="Lomsadze A."/>
            <person name="Malik S.B."/>
            <person name="Marsh M.E."/>
            <person name="Mackinder L."/>
            <person name="Mock T."/>
            <person name="Mueller-Roeber B."/>
            <person name="Pagarete A."/>
            <person name="Parker M."/>
            <person name="Probert I."/>
            <person name="Quesneville H."/>
            <person name="Raines C."/>
            <person name="Rensing S.A."/>
            <person name="Riano-Pachon D.M."/>
            <person name="Richier S."/>
            <person name="Rokitta S."/>
            <person name="Shiraiwa Y."/>
            <person name="Soanes D.M."/>
            <person name="van der Giezen M."/>
            <person name="Wahlund T.M."/>
            <person name="Williams B."/>
            <person name="Wilson W."/>
            <person name="Wolfe G."/>
            <person name="Wurch L.L."/>
        </authorList>
    </citation>
    <scope>NUCLEOTIDE SEQUENCE</scope>
</reference>
<dbReference type="GeneID" id="17260227"/>
<proteinExistence type="predicted"/>
<keyword evidence="1" id="KW-0812">Transmembrane</keyword>
<dbReference type="Proteomes" id="UP000013827">
    <property type="component" value="Unassembled WGS sequence"/>
</dbReference>
<dbReference type="PaxDb" id="2903-EOD14151"/>
<protein>
    <recommendedName>
        <fullName evidence="4">Lipocalin-like domain-containing protein</fullName>
    </recommendedName>
</protein>
<dbReference type="KEGG" id="ehx:EMIHUDRAFT_437001"/>
<keyword evidence="3" id="KW-1185">Reference proteome</keyword>
<dbReference type="HOGENOM" id="CLU_1317561_0_0_1"/>
<dbReference type="AlphaFoldDB" id="A0A0D3ISB6"/>
<evidence type="ECO:0000313" key="3">
    <source>
        <dbReference type="Proteomes" id="UP000013827"/>
    </source>
</evidence>
<evidence type="ECO:0008006" key="4">
    <source>
        <dbReference type="Google" id="ProtNLM"/>
    </source>
</evidence>
<keyword evidence="1" id="KW-0472">Membrane</keyword>
<dbReference type="RefSeq" id="XP_005766580.1">
    <property type="nucleotide sequence ID" value="XM_005766523.1"/>
</dbReference>
<organism evidence="2 3">
    <name type="scientific">Emiliania huxleyi (strain CCMP1516)</name>
    <dbReference type="NCBI Taxonomy" id="280463"/>
    <lineage>
        <taxon>Eukaryota</taxon>
        <taxon>Haptista</taxon>
        <taxon>Haptophyta</taxon>
        <taxon>Prymnesiophyceae</taxon>
        <taxon>Isochrysidales</taxon>
        <taxon>Noelaerhabdaceae</taxon>
        <taxon>Emiliania</taxon>
    </lineage>
</organism>
<name>A0A0D3ISB6_EMIH1</name>
<evidence type="ECO:0000313" key="2">
    <source>
        <dbReference type="EnsemblProtists" id="EOD14151"/>
    </source>
</evidence>
<dbReference type="EnsemblProtists" id="EOD14151">
    <property type="protein sequence ID" value="EOD14151"/>
    <property type="gene ID" value="EMIHUDRAFT_437001"/>
</dbReference>
<accession>A0A0D3ISB6</accession>
<evidence type="ECO:0000256" key="1">
    <source>
        <dbReference type="SAM" id="Phobius"/>
    </source>
</evidence>